<evidence type="ECO:0000256" key="9">
    <source>
        <dbReference type="ARBA" id="ARBA00049339"/>
    </source>
</evidence>
<dbReference type="EMBL" id="CP018632">
    <property type="protein sequence ID" value="ASJ70413.1"/>
    <property type="molecule type" value="Genomic_DNA"/>
</dbReference>
<dbReference type="GO" id="GO:0005524">
    <property type="term" value="F:ATP binding"/>
    <property type="evidence" value="ECO:0007669"/>
    <property type="project" value="UniProtKB-UniRule"/>
</dbReference>
<gene>
    <name evidence="14" type="primary">argS_1</name>
    <name evidence="10" type="synonym">argS</name>
    <name evidence="14" type="ORF">IMCC3135_01470</name>
</gene>
<proteinExistence type="inferred from homology"/>
<comment type="catalytic activity">
    <reaction evidence="9 10">
        <text>tRNA(Arg) + L-arginine + ATP = L-arginyl-tRNA(Arg) + AMP + diphosphate</text>
        <dbReference type="Rhea" id="RHEA:20301"/>
        <dbReference type="Rhea" id="RHEA-COMP:9658"/>
        <dbReference type="Rhea" id="RHEA-COMP:9673"/>
        <dbReference type="ChEBI" id="CHEBI:30616"/>
        <dbReference type="ChEBI" id="CHEBI:32682"/>
        <dbReference type="ChEBI" id="CHEBI:33019"/>
        <dbReference type="ChEBI" id="CHEBI:78442"/>
        <dbReference type="ChEBI" id="CHEBI:78513"/>
        <dbReference type="ChEBI" id="CHEBI:456215"/>
        <dbReference type="EC" id="6.1.1.19"/>
    </reaction>
</comment>
<dbReference type="InterPro" id="IPR035684">
    <property type="entry name" value="ArgRS_core"/>
</dbReference>
<comment type="similarity">
    <text evidence="2 10 11">Belongs to the class-I aminoacyl-tRNA synthetase family.</text>
</comment>
<reference evidence="14 15" key="1">
    <citation type="submission" date="2016-12" db="EMBL/GenBank/DDBJ databases">
        <authorList>
            <person name="Song W.-J."/>
            <person name="Kurnit D.M."/>
        </authorList>
    </citation>
    <scope>NUCLEOTIDE SEQUENCE [LARGE SCALE GENOMIC DNA]</scope>
    <source>
        <strain evidence="14 15">IMCC3135</strain>
    </source>
</reference>
<evidence type="ECO:0000256" key="8">
    <source>
        <dbReference type="ARBA" id="ARBA00023146"/>
    </source>
</evidence>
<feature type="domain" description="Arginyl tRNA synthetase N-terminal" evidence="13">
    <location>
        <begin position="17"/>
        <end position="105"/>
    </location>
</feature>
<evidence type="ECO:0000256" key="6">
    <source>
        <dbReference type="ARBA" id="ARBA00022840"/>
    </source>
</evidence>
<protein>
    <recommendedName>
        <fullName evidence="10">Arginine--tRNA ligase</fullName>
        <ecNumber evidence="10">6.1.1.19</ecNumber>
    </recommendedName>
    <alternativeName>
        <fullName evidence="10">Arginyl-tRNA synthetase</fullName>
        <shortName evidence="10">ArgRS</shortName>
    </alternativeName>
</protein>
<dbReference type="FunFam" id="3.30.1360.70:FF:000003">
    <property type="entry name" value="Arginine--tRNA ligase"/>
    <property type="match status" value="1"/>
</dbReference>
<evidence type="ECO:0000256" key="4">
    <source>
        <dbReference type="ARBA" id="ARBA00022598"/>
    </source>
</evidence>
<keyword evidence="4 10" id="KW-0436">Ligase</keyword>
<dbReference type="FunFam" id="1.10.730.10:FF:000008">
    <property type="entry name" value="Arginine--tRNA ligase"/>
    <property type="match status" value="1"/>
</dbReference>
<dbReference type="InterPro" id="IPR009080">
    <property type="entry name" value="tRNAsynth_Ia_anticodon-bd"/>
</dbReference>
<evidence type="ECO:0000259" key="13">
    <source>
        <dbReference type="SMART" id="SM01016"/>
    </source>
</evidence>
<dbReference type="InterPro" id="IPR014729">
    <property type="entry name" value="Rossmann-like_a/b/a_fold"/>
</dbReference>
<comment type="subcellular location">
    <subcellularLocation>
        <location evidence="1 10">Cytoplasm</location>
    </subcellularLocation>
</comment>
<dbReference type="PANTHER" id="PTHR11956">
    <property type="entry name" value="ARGINYL-TRNA SYNTHETASE"/>
    <property type="match status" value="1"/>
</dbReference>
<evidence type="ECO:0000256" key="5">
    <source>
        <dbReference type="ARBA" id="ARBA00022741"/>
    </source>
</evidence>
<dbReference type="SUPFAM" id="SSF55190">
    <property type="entry name" value="Arginyl-tRNA synthetase (ArgRS), N-terminal 'additional' domain"/>
    <property type="match status" value="1"/>
</dbReference>
<dbReference type="GO" id="GO:0004814">
    <property type="term" value="F:arginine-tRNA ligase activity"/>
    <property type="evidence" value="ECO:0007669"/>
    <property type="project" value="UniProtKB-UniRule"/>
</dbReference>
<dbReference type="KEGG" id="gai:IMCC3135_01470"/>
<feature type="short sequence motif" description="'HIGH' region" evidence="10">
    <location>
        <begin position="142"/>
        <end position="152"/>
    </location>
</feature>
<keyword evidence="7 10" id="KW-0648">Protein biosynthesis</keyword>
<keyword evidence="15" id="KW-1185">Reference proteome</keyword>
<dbReference type="GO" id="GO:0005737">
    <property type="term" value="C:cytoplasm"/>
    <property type="evidence" value="ECO:0007669"/>
    <property type="project" value="UniProtKB-SubCell"/>
</dbReference>
<dbReference type="SUPFAM" id="SSF52374">
    <property type="entry name" value="Nucleotidylyl transferase"/>
    <property type="match status" value="1"/>
</dbReference>
<evidence type="ECO:0000256" key="7">
    <source>
        <dbReference type="ARBA" id="ARBA00022917"/>
    </source>
</evidence>
<dbReference type="PANTHER" id="PTHR11956:SF5">
    <property type="entry name" value="ARGININE--TRNA LIGASE, CYTOPLASMIC"/>
    <property type="match status" value="1"/>
</dbReference>
<dbReference type="AlphaFoldDB" id="A0A2Z2NH52"/>
<comment type="subunit">
    <text evidence="10">Monomer.</text>
</comment>
<evidence type="ECO:0000256" key="11">
    <source>
        <dbReference type="RuleBase" id="RU363038"/>
    </source>
</evidence>
<dbReference type="Pfam" id="PF05746">
    <property type="entry name" value="DALR_1"/>
    <property type="match status" value="1"/>
</dbReference>
<keyword evidence="5 10" id="KW-0547">Nucleotide-binding</keyword>
<dbReference type="InterPro" id="IPR005148">
    <property type="entry name" value="Arg-tRNA-synth_N"/>
</dbReference>
<dbReference type="Pfam" id="PF03485">
    <property type="entry name" value="Arg_tRNA_synt_N"/>
    <property type="match status" value="1"/>
</dbReference>
<dbReference type="HAMAP" id="MF_00123">
    <property type="entry name" value="Arg_tRNA_synth"/>
    <property type="match status" value="1"/>
</dbReference>
<dbReference type="Proteomes" id="UP000250079">
    <property type="component" value="Chromosome"/>
</dbReference>
<dbReference type="SMART" id="SM01016">
    <property type="entry name" value="Arg_tRNA_synt_N"/>
    <property type="match status" value="1"/>
</dbReference>
<dbReference type="InterPro" id="IPR001278">
    <property type="entry name" value="Arg-tRNA-ligase"/>
</dbReference>
<evidence type="ECO:0000259" key="12">
    <source>
        <dbReference type="SMART" id="SM00836"/>
    </source>
</evidence>
<dbReference type="SUPFAM" id="SSF47323">
    <property type="entry name" value="Anticodon-binding domain of a subclass of class I aminoacyl-tRNA synthetases"/>
    <property type="match status" value="1"/>
</dbReference>
<dbReference type="InterPro" id="IPR001412">
    <property type="entry name" value="aa-tRNA-synth_I_CS"/>
</dbReference>
<evidence type="ECO:0000256" key="3">
    <source>
        <dbReference type="ARBA" id="ARBA00022490"/>
    </source>
</evidence>
<dbReference type="CDD" id="cd00671">
    <property type="entry name" value="ArgRS_core"/>
    <property type="match status" value="1"/>
</dbReference>
<evidence type="ECO:0000256" key="10">
    <source>
        <dbReference type="HAMAP-Rule" id="MF_00123"/>
    </source>
</evidence>
<keyword evidence="8 10" id="KW-0030">Aminoacyl-tRNA synthetase</keyword>
<dbReference type="PROSITE" id="PS00178">
    <property type="entry name" value="AA_TRNA_LIGASE_I"/>
    <property type="match status" value="1"/>
</dbReference>
<dbReference type="SMART" id="SM00836">
    <property type="entry name" value="DALR_1"/>
    <property type="match status" value="1"/>
</dbReference>
<sequence>MLNSPSGNPHEDFIVKGLIEQQLAAALEVLQANGTVPADIRPAISVSRTRDSSHGDFASNLAMMLAKPAGRAPRDIAHALIDALPGADAIREVVIAGPGFINFFQVDEAQNAVVATVLSQADAFGRSQTGAGKRVQVEFVSANPTGPLHVGHGRGAALGATIANLMEAVGFDVQREYYVNDAGRQMDILNSILDDIKQDLGEFGVHYDRWFSERSLTDDVTRVVDKLEASGHLYEKDGVRWFRSTDFGDDKDRAVVRANGQSTYFASDIAYIDNKLERGFDQVLYVFGADHHGYTARMVAACQALGHSREKLEFLLIQFAILFRSGERVQMSTRSGSFVTIRELRDEVGKDAARFFYVMRKYSQHLDFDLDLAKSQSNDNPVYYVQYAYARICSVMRQLDQRQLVFDQAAGLAAIGRLSETSETELMTLLATYPDLIARAALAHEPHQLTGYLRDLANGLHSYYNAHKVLVEDDELRNARLCLLLAVQQVLGNGLTLIGVSTPEVM</sequence>
<evidence type="ECO:0000256" key="1">
    <source>
        <dbReference type="ARBA" id="ARBA00004496"/>
    </source>
</evidence>
<feature type="domain" description="DALR anticodon binding" evidence="12">
    <location>
        <begin position="385"/>
        <end position="506"/>
    </location>
</feature>
<dbReference type="Gene3D" id="3.40.50.620">
    <property type="entry name" value="HUPs"/>
    <property type="match status" value="2"/>
</dbReference>
<evidence type="ECO:0000313" key="15">
    <source>
        <dbReference type="Proteomes" id="UP000250079"/>
    </source>
</evidence>
<dbReference type="InterPro" id="IPR008909">
    <property type="entry name" value="DALR_anticod-bd"/>
</dbReference>
<accession>A0A2Z2NH52</accession>
<dbReference type="Gene3D" id="3.30.1360.70">
    <property type="entry name" value="Arginyl tRNA synthetase N-terminal domain"/>
    <property type="match status" value="1"/>
</dbReference>
<name>A0A2Z2NH52_9GAMM</name>
<dbReference type="Gene3D" id="1.10.730.10">
    <property type="entry name" value="Isoleucyl-tRNA Synthetase, Domain 1"/>
    <property type="match status" value="1"/>
</dbReference>
<organism evidence="14 15">
    <name type="scientific">Granulosicoccus antarcticus IMCC3135</name>
    <dbReference type="NCBI Taxonomy" id="1192854"/>
    <lineage>
        <taxon>Bacteria</taxon>
        <taxon>Pseudomonadati</taxon>
        <taxon>Pseudomonadota</taxon>
        <taxon>Gammaproteobacteria</taxon>
        <taxon>Chromatiales</taxon>
        <taxon>Granulosicoccaceae</taxon>
        <taxon>Granulosicoccus</taxon>
    </lineage>
</organism>
<evidence type="ECO:0000313" key="14">
    <source>
        <dbReference type="EMBL" id="ASJ70413.1"/>
    </source>
</evidence>
<dbReference type="Pfam" id="PF00750">
    <property type="entry name" value="tRNA-synt_1d"/>
    <property type="match status" value="2"/>
</dbReference>
<keyword evidence="3 10" id="KW-0963">Cytoplasm</keyword>
<dbReference type="GO" id="GO:0006420">
    <property type="term" value="P:arginyl-tRNA aminoacylation"/>
    <property type="evidence" value="ECO:0007669"/>
    <property type="project" value="UniProtKB-UniRule"/>
</dbReference>
<dbReference type="PRINTS" id="PR01038">
    <property type="entry name" value="TRNASYNTHARG"/>
</dbReference>
<evidence type="ECO:0000256" key="2">
    <source>
        <dbReference type="ARBA" id="ARBA00005594"/>
    </source>
</evidence>
<dbReference type="EC" id="6.1.1.19" evidence="10"/>
<keyword evidence="6 10" id="KW-0067">ATP-binding</keyword>
<dbReference type="InterPro" id="IPR036695">
    <property type="entry name" value="Arg-tRNA-synth_N_sf"/>
</dbReference>